<accession>A0A2K3DP57</accession>
<proteinExistence type="predicted"/>
<dbReference type="GeneID" id="5723550"/>
<sequence>MADEPLKTVFRLDDLLTRIKASEQSGLASTKATPRSARSRRASSSSILNSPSFAEHQTGLKAYRGFNSPAPHRKRSQVLDDHANPLFEGFPSLVCSRDTPEPLDVSPLARTPGAPEAAGNAPKLEEQLQTLLNMLKTATDLPRGSALAEELEAVASKLREKEEEATVLQHEVQVERQMRTQLQLALTGAHATIRQLRAAPTPPPRTAGSGASSGRRRSEPGSESSSKGSHPHSRDGATAHSNASSGRSLSLAGGMGGGARGVRDSVCRQLLQSPASTLSTVSFAAKPTRAAGCSPLSQPDAACSPKELPLEGHPLRPHHHGLEVAATSPKVPQAHGGGAGPAVRLGAGQQSLSGWMLTALATPGADGGAARTAACTAALGRTTAAALAELQTPAPVGRGQGAAAAVRAALAATPAQPLTYGSPLHRRIQRLLAAHGAGESLAPSPLSTGGAAHVRQVGTSELAGRQLDPGQLHISSVASSSTSSACATPAGGHKELGVAALANLQSSVSPFGLTLRERYAQRGACTGGVPLPCGAPTPPPASACPSQPHRQPHHAHGDQADDVAELVSQLGLNLDLNAVDGMSQLDVLDEIDRWLSAQYIAAKKAMLAGAEPLAEEEDAAGRGAAGEEEEEGLGAALATAAAFGGRPVETAVETGIQTEPLQPTAVDRAAVAVAEPAPSRRDAAVGTPAASMRTVGAASRAGIANKKPRAASSRAAGTDAHGDEDDVISPAADQAKRSPARALQQAKQAGSATPQPAAAASPAAAPQQKQGTNAAWTRWDQSSGDETGTPARRGLFRDAASARATAAAEAEEAEAAGAGSGQAYAQKHHPLSKQKSDPSLRSSVVASGAAIADSILRGGAAAAAPPHKEEEEEEAGSAPAPPRGAQRHVDPFDGPSSSPAAYGRPTTDARSLLAAPHHPAQQPPARPSAGSLQFDDALEQHLRQKQLTIRTSHTQLLAGVGAPAALGVGFVPAVPPPAAVPPVLVAAALPQSVIAAARTSLQPAGVPPGHARRQAPQASISHGMPNTISSNAAGAGGEATQVLFTPGMAAGSGTKARPTGRTASRLTPEAAHLGVATTLRFGEGDAAAATESAVESENDSVGGRGGVVGSASPMRALSSISSVSIVTSEAAAPTYSGNTSRGHGGGWGSRSKPAAAGREQEATSRPRGRAAGGGGSKPLFGFLASLKACTRGSDAY</sequence>
<dbReference type="EMBL" id="CM008967">
    <property type="protein sequence ID" value="PNW82325.1"/>
    <property type="molecule type" value="Genomic_DNA"/>
</dbReference>
<feature type="compositionally biased region" description="Polar residues" evidence="2">
    <location>
        <begin position="769"/>
        <end position="786"/>
    </location>
</feature>
<evidence type="ECO:0000313" key="3">
    <source>
        <dbReference type="EMBL" id="PNW82325.1"/>
    </source>
</evidence>
<feature type="compositionally biased region" description="Low complexity" evidence="2">
    <location>
        <begin position="748"/>
        <end position="768"/>
    </location>
</feature>
<dbReference type="KEGG" id="cre:CHLRE_06g278214v5"/>
<dbReference type="Proteomes" id="UP000006906">
    <property type="component" value="Chromosome 6"/>
</dbReference>
<evidence type="ECO:0000313" key="4">
    <source>
        <dbReference type="Proteomes" id="UP000006906"/>
    </source>
</evidence>
<dbReference type="InParanoid" id="A0A2K3DP57"/>
<feature type="coiled-coil region" evidence="1">
    <location>
        <begin position="121"/>
        <end position="178"/>
    </location>
</feature>
<feature type="region of interest" description="Disordered" evidence="2">
    <location>
        <begin position="537"/>
        <end position="559"/>
    </location>
</feature>
<protein>
    <submittedName>
        <fullName evidence="3">Uncharacterized protein</fullName>
    </submittedName>
</protein>
<dbReference type="OrthoDB" id="547643at2759"/>
<dbReference type="RefSeq" id="XP_042923847.1">
    <property type="nucleotide sequence ID" value="XM_043063143.1"/>
</dbReference>
<feature type="region of interest" description="Disordered" evidence="2">
    <location>
        <begin position="1088"/>
        <end position="1112"/>
    </location>
</feature>
<feature type="compositionally biased region" description="Low complexity" evidence="2">
    <location>
        <begin position="243"/>
        <end position="252"/>
    </location>
</feature>
<feature type="region of interest" description="Disordered" evidence="2">
    <location>
        <begin position="195"/>
        <end position="260"/>
    </location>
</feature>
<evidence type="ECO:0000256" key="1">
    <source>
        <dbReference type="SAM" id="Coils"/>
    </source>
</evidence>
<feature type="region of interest" description="Disordered" evidence="2">
    <location>
        <begin position="696"/>
        <end position="792"/>
    </location>
</feature>
<name>A0A2K3DP57_CHLRE</name>
<reference evidence="3 4" key="1">
    <citation type="journal article" date="2007" name="Science">
        <title>The Chlamydomonas genome reveals the evolution of key animal and plant functions.</title>
        <authorList>
            <person name="Merchant S.S."/>
            <person name="Prochnik S.E."/>
            <person name="Vallon O."/>
            <person name="Harris E.H."/>
            <person name="Karpowicz S.J."/>
            <person name="Witman G.B."/>
            <person name="Terry A."/>
            <person name="Salamov A."/>
            <person name="Fritz-Laylin L.K."/>
            <person name="Marechal-Drouard L."/>
            <person name="Marshall W.F."/>
            <person name="Qu L.H."/>
            <person name="Nelson D.R."/>
            <person name="Sanderfoot A.A."/>
            <person name="Spalding M.H."/>
            <person name="Kapitonov V.V."/>
            <person name="Ren Q."/>
            <person name="Ferris P."/>
            <person name="Lindquist E."/>
            <person name="Shapiro H."/>
            <person name="Lucas S.M."/>
            <person name="Grimwood J."/>
            <person name="Schmutz J."/>
            <person name="Cardol P."/>
            <person name="Cerutti H."/>
            <person name="Chanfreau G."/>
            <person name="Chen C.L."/>
            <person name="Cognat V."/>
            <person name="Croft M.T."/>
            <person name="Dent R."/>
            <person name="Dutcher S."/>
            <person name="Fernandez E."/>
            <person name="Fukuzawa H."/>
            <person name="Gonzalez-Ballester D."/>
            <person name="Gonzalez-Halphen D."/>
            <person name="Hallmann A."/>
            <person name="Hanikenne M."/>
            <person name="Hippler M."/>
            <person name="Inwood W."/>
            <person name="Jabbari K."/>
            <person name="Kalanon M."/>
            <person name="Kuras R."/>
            <person name="Lefebvre P.A."/>
            <person name="Lemaire S.D."/>
            <person name="Lobanov A.V."/>
            <person name="Lohr M."/>
            <person name="Manuell A."/>
            <person name="Meier I."/>
            <person name="Mets L."/>
            <person name="Mittag M."/>
            <person name="Mittelmeier T."/>
            <person name="Moroney J.V."/>
            <person name="Moseley J."/>
            <person name="Napoli C."/>
            <person name="Nedelcu A.M."/>
            <person name="Niyogi K."/>
            <person name="Novoselov S.V."/>
            <person name="Paulsen I.T."/>
            <person name="Pazour G."/>
            <person name="Purton S."/>
            <person name="Ral J.P."/>
            <person name="Riano-Pachon D.M."/>
            <person name="Riekhof W."/>
            <person name="Rymarquis L."/>
            <person name="Schroda M."/>
            <person name="Stern D."/>
            <person name="Umen J."/>
            <person name="Willows R."/>
            <person name="Wilson N."/>
            <person name="Zimmer S.L."/>
            <person name="Allmer J."/>
            <person name="Balk J."/>
            <person name="Bisova K."/>
            <person name="Chen C.J."/>
            <person name="Elias M."/>
            <person name="Gendler K."/>
            <person name="Hauser C."/>
            <person name="Lamb M.R."/>
            <person name="Ledford H."/>
            <person name="Long J.C."/>
            <person name="Minagawa J."/>
            <person name="Page M.D."/>
            <person name="Pan J."/>
            <person name="Pootakham W."/>
            <person name="Roje S."/>
            <person name="Rose A."/>
            <person name="Stahlberg E."/>
            <person name="Terauchi A.M."/>
            <person name="Yang P."/>
            <person name="Ball S."/>
            <person name="Bowler C."/>
            <person name="Dieckmann C.L."/>
            <person name="Gladyshev V.N."/>
            <person name="Green P."/>
            <person name="Jorgensen R."/>
            <person name="Mayfield S."/>
            <person name="Mueller-Roeber B."/>
            <person name="Rajamani S."/>
            <person name="Sayre R.T."/>
            <person name="Brokstein P."/>
            <person name="Dubchak I."/>
            <person name="Goodstein D."/>
            <person name="Hornick L."/>
            <person name="Huang Y.W."/>
            <person name="Jhaveri J."/>
            <person name="Luo Y."/>
            <person name="Martinez D."/>
            <person name="Ngau W.C."/>
            <person name="Otillar B."/>
            <person name="Poliakov A."/>
            <person name="Porter A."/>
            <person name="Szajkowski L."/>
            <person name="Werner G."/>
            <person name="Zhou K."/>
            <person name="Grigoriev I.V."/>
            <person name="Rokhsar D.S."/>
            <person name="Grossman A.R."/>
        </authorList>
    </citation>
    <scope>NUCLEOTIDE SEQUENCE [LARGE SCALE GENOMIC DNA]</scope>
    <source>
        <strain evidence="4">CC-503</strain>
    </source>
</reference>
<feature type="region of interest" description="Disordered" evidence="2">
    <location>
        <begin position="1048"/>
        <end position="1069"/>
    </location>
</feature>
<dbReference type="AlphaFoldDB" id="A0A2K3DP57"/>
<feature type="region of interest" description="Disordered" evidence="2">
    <location>
        <begin position="1133"/>
        <end position="1180"/>
    </location>
</feature>
<feature type="region of interest" description="Disordered" evidence="2">
    <location>
        <begin position="859"/>
        <end position="905"/>
    </location>
</feature>
<feature type="compositionally biased region" description="Polar residues" evidence="2">
    <location>
        <begin position="22"/>
        <end position="33"/>
    </location>
</feature>
<feature type="compositionally biased region" description="Low complexity" evidence="2">
    <location>
        <begin position="815"/>
        <end position="825"/>
    </location>
</feature>
<feature type="region of interest" description="Disordered" evidence="2">
    <location>
        <begin position="290"/>
        <end position="318"/>
    </location>
</feature>
<keyword evidence="1" id="KW-0175">Coiled coil</keyword>
<dbReference type="Gramene" id="PNW82325">
    <property type="protein sequence ID" value="PNW82325"/>
    <property type="gene ID" value="CHLRE_06g278214v5"/>
</dbReference>
<dbReference type="ExpressionAtlas" id="A0A2K3DP57">
    <property type="expression patterns" value="baseline and differential"/>
</dbReference>
<keyword evidence="4" id="KW-1185">Reference proteome</keyword>
<feature type="region of interest" description="Disordered" evidence="2">
    <location>
        <begin position="806"/>
        <end position="845"/>
    </location>
</feature>
<evidence type="ECO:0000256" key="2">
    <source>
        <dbReference type="SAM" id="MobiDB-lite"/>
    </source>
</evidence>
<gene>
    <name evidence="3" type="ORF">CHLRE_06g278214v5</name>
</gene>
<feature type="region of interest" description="Disordered" evidence="2">
    <location>
        <begin position="21"/>
        <end position="75"/>
    </location>
</feature>
<organism evidence="3 4">
    <name type="scientific">Chlamydomonas reinhardtii</name>
    <name type="common">Chlamydomonas smithii</name>
    <dbReference type="NCBI Taxonomy" id="3055"/>
    <lineage>
        <taxon>Eukaryota</taxon>
        <taxon>Viridiplantae</taxon>
        <taxon>Chlorophyta</taxon>
        <taxon>core chlorophytes</taxon>
        <taxon>Chlorophyceae</taxon>
        <taxon>CS clade</taxon>
        <taxon>Chlamydomonadales</taxon>
        <taxon>Chlamydomonadaceae</taxon>
        <taxon>Chlamydomonas</taxon>
    </lineage>
</organism>